<dbReference type="InterPro" id="IPR050079">
    <property type="entry name" value="DEAD_box_RNA_helicase"/>
</dbReference>
<evidence type="ECO:0000313" key="15">
    <source>
        <dbReference type="Proteomes" id="UP000001396"/>
    </source>
</evidence>
<dbReference type="InterPro" id="IPR027417">
    <property type="entry name" value="P-loop_NTPase"/>
</dbReference>
<dbReference type="GO" id="GO:0005524">
    <property type="term" value="F:ATP binding"/>
    <property type="evidence" value="ECO:0007669"/>
    <property type="project" value="UniProtKB-KW"/>
</dbReference>
<dbReference type="Pfam" id="PF08147">
    <property type="entry name" value="DBP10CT"/>
    <property type="match status" value="1"/>
</dbReference>
<dbReference type="PROSITE" id="PS00039">
    <property type="entry name" value="DEAD_ATP_HELICASE"/>
    <property type="match status" value="1"/>
</dbReference>
<dbReference type="InterPro" id="IPR014014">
    <property type="entry name" value="RNA_helicase_DEAD_Q_motif"/>
</dbReference>
<evidence type="ECO:0000256" key="4">
    <source>
        <dbReference type="ARBA" id="ARBA00022801"/>
    </source>
</evidence>
<evidence type="ECO:0000256" key="5">
    <source>
        <dbReference type="ARBA" id="ARBA00022806"/>
    </source>
</evidence>
<comment type="catalytic activity">
    <reaction evidence="8">
        <text>ATP + H2O = ADP + phosphate + H(+)</text>
        <dbReference type="Rhea" id="RHEA:13065"/>
        <dbReference type="ChEBI" id="CHEBI:15377"/>
        <dbReference type="ChEBI" id="CHEBI:15378"/>
        <dbReference type="ChEBI" id="CHEBI:30616"/>
        <dbReference type="ChEBI" id="CHEBI:43474"/>
        <dbReference type="ChEBI" id="CHEBI:456216"/>
        <dbReference type="EC" id="3.6.4.13"/>
    </reaction>
</comment>
<dbReference type="InterPro" id="IPR014001">
    <property type="entry name" value="Helicase_ATP-bd"/>
</dbReference>
<dbReference type="SMART" id="SM01123">
    <property type="entry name" value="DBP10CT"/>
    <property type="match status" value="1"/>
</dbReference>
<feature type="compositionally biased region" description="Basic and acidic residues" evidence="10">
    <location>
        <begin position="1008"/>
        <end position="1018"/>
    </location>
</feature>
<dbReference type="SMART" id="SM00487">
    <property type="entry name" value="DEXDc"/>
    <property type="match status" value="1"/>
</dbReference>
<dbReference type="Gene3D" id="3.40.50.300">
    <property type="entry name" value="P-loop containing nucleotide triphosphate hydrolases"/>
    <property type="match status" value="2"/>
</dbReference>
<dbReference type="SUPFAM" id="SSF52540">
    <property type="entry name" value="P-loop containing nucleoside triphosphate hydrolases"/>
    <property type="match status" value="1"/>
</dbReference>
<keyword evidence="3" id="KW-0547">Nucleotide-binding</keyword>
<evidence type="ECO:0000256" key="1">
    <source>
        <dbReference type="ARBA" id="ARBA00010379"/>
    </source>
</evidence>
<dbReference type="PANTHER" id="PTHR47959">
    <property type="entry name" value="ATP-DEPENDENT RNA HELICASE RHLE-RELATED"/>
    <property type="match status" value="1"/>
</dbReference>
<reference evidence="14 15" key="1">
    <citation type="journal article" date="2011" name="Genome Res.">
        <title>Phylogeny-wide analysis of social amoeba genomes highlights ancient origins for complex intercellular communication.</title>
        <authorList>
            <person name="Heidel A.J."/>
            <person name="Lawal H.M."/>
            <person name="Felder M."/>
            <person name="Schilde C."/>
            <person name="Helps N.R."/>
            <person name="Tunggal B."/>
            <person name="Rivero F."/>
            <person name="John U."/>
            <person name="Schleicher M."/>
            <person name="Eichinger L."/>
            <person name="Platzer M."/>
            <person name="Noegel A.A."/>
            <person name="Schaap P."/>
            <person name="Gloeckner G."/>
        </authorList>
    </citation>
    <scope>NUCLEOTIDE SEQUENCE [LARGE SCALE GENOMIC DNA]</scope>
    <source>
        <strain evidence="15">ATCC 26659 / Pp 5 / PN500</strain>
    </source>
</reference>
<dbReference type="GO" id="GO:0016887">
    <property type="term" value="F:ATP hydrolysis activity"/>
    <property type="evidence" value="ECO:0007669"/>
    <property type="project" value="RHEA"/>
</dbReference>
<dbReference type="PROSITE" id="PS51192">
    <property type="entry name" value="HELICASE_ATP_BIND_1"/>
    <property type="match status" value="1"/>
</dbReference>
<dbReference type="InterPro" id="IPR012541">
    <property type="entry name" value="DBP10_C"/>
</dbReference>
<dbReference type="RefSeq" id="XP_020435387.1">
    <property type="nucleotide sequence ID" value="XM_020574973.1"/>
</dbReference>
<feature type="compositionally biased region" description="Basic and acidic residues" evidence="10">
    <location>
        <begin position="24"/>
        <end position="36"/>
    </location>
</feature>
<dbReference type="OMA" id="EDQFGMM"/>
<dbReference type="SMART" id="SM00490">
    <property type="entry name" value="HELICc"/>
    <property type="match status" value="1"/>
</dbReference>
<dbReference type="STRING" id="670386.D3B5X2"/>
<feature type="compositionally biased region" description="Basic and acidic residues" evidence="10">
    <location>
        <begin position="906"/>
        <end position="920"/>
    </location>
</feature>
<evidence type="ECO:0000259" key="12">
    <source>
        <dbReference type="PROSITE" id="PS51194"/>
    </source>
</evidence>
<dbReference type="FunCoup" id="D3B5X2">
    <property type="interactions" value="808"/>
</dbReference>
<evidence type="ECO:0000256" key="7">
    <source>
        <dbReference type="ARBA" id="ARBA00022884"/>
    </source>
</evidence>
<dbReference type="EC" id="3.6.4.13" evidence="2"/>
<keyword evidence="15" id="KW-1185">Reference proteome</keyword>
<evidence type="ECO:0000256" key="6">
    <source>
        <dbReference type="ARBA" id="ARBA00022840"/>
    </source>
</evidence>
<feature type="compositionally biased region" description="Basic and acidic residues" evidence="10">
    <location>
        <begin position="1027"/>
        <end position="1048"/>
    </location>
</feature>
<dbReference type="InParanoid" id="D3B5X2"/>
<dbReference type="GeneID" id="31359547"/>
<sequence>MVNNVKLQNKKGLGKSRVNQNKYLENKKKETKEYKKQQKTAEGQQNSIFANQQDSGSNNKNKVSGEKKKKVAAIKIKDKLTESSTGWKVDSSFFDRNITGGSSNTSNNTYDDDENRDLFNSINEDTYDSDIFSGLHQVNDNDDDDVFDEDDDLDLDLEYNQDAIEDDDDDLGDDNDYEGIDMEQTDDNSSSSSGSSMTKTEQRKQKKLDQQNKAEKKLETSFPSIEIVNNKDGSVSFGGEEDDDESGKKKKKKISGGGFQSMELHKTLFKAIVRKGFKVPTPIQRKTIPLILAGSDVVAMARTGSGKTAAFVVPMIQKLGEHSIKVGARAIILSPTRELAIQTYKVVKDFTYGSNLRSCLVVGGDSMEDQFAELARNPDIIVATPGRLVHHLQEVGMGLSTVQYIVFDEADRLFEMGFQQQLNDIVSKLSDNRQTLLFSATLPSMLVDFVRAGLTNPILVRLDSETKISENLALSFYTIRHDEKLAVLLYLLKEVIEDKQPTIIFTATKYHVEYLQIFLKQAKIDSTIIHGYLDPVARKINLAKFRSNNVSVMIVTDIAARGIDIPLLDNVINFDFPPKEKIFVHRVGRVARAGRKGTAYSLVSPDEIPYMIDLHLYLARKIINKAEPAQLEDTSISLYGNIPQHIIDRENEFVKIQKAECVELASLNNTINNAYKKFVRTRPGASHESNNRAKELNKSYIHPSLLGRLDQSEMDRNAFVQSLKAFRPPQTVFELEMKRSKESSSAAIMYEKRKLHSEVIDRQAKRAEAKRIEEEEQATENSNNNNDDIITTTTTTKPNQDDVEDDDDDQVDDDESYLNEIDGNNMTRDDIVKGVLSRLNANKKRATSDGYNIEITQGDEDAASNDGNEKKKRKTRSSGRDESFFISSTPSNYYEEKALSVTSHLSRDDELNLNPDDQKHAKNAKSMKWDKKKGKFVGVQRDEGKKNKNLVRNEAGVLVDVSKSKKNVYEDWKKKTRSRIQHTGEDENERLQPNSKQSVPMKWRGKKGAQEKQQKEKSGGWVGKKVARSEIKDKHVIQKQRQEKERKMKVNKTNAPPKKKGGKGGKGGRK</sequence>
<feature type="region of interest" description="Disordered" evidence="10">
    <location>
        <begin position="91"/>
        <end position="255"/>
    </location>
</feature>
<feature type="region of interest" description="Disordered" evidence="10">
    <location>
        <begin position="971"/>
        <end position="1070"/>
    </location>
</feature>
<feature type="compositionally biased region" description="Basic and acidic residues" evidence="10">
    <location>
        <begin position="200"/>
        <end position="219"/>
    </location>
</feature>
<name>D3B5X2_HETP5</name>
<dbReference type="CDD" id="cd17959">
    <property type="entry name" value="DEADc_DDX54"/>
    <property type="match status" value="1"/>
</dbReference>
<comment type="similarity">
    <text evidence="1">Belongs to the DEAD box helicase family. DDX54/DBP10 subfamily.</text>
</comment>
<dbReference type="InterPro" id="IPR001650">
    <property type="entry name" value="Helicase_C-like"/>
</dbReference>
<feature type="domain" description="Helicase C-terminal" evidence="12">
    <location>
        <begin position="487"/>
        <end position="635"/>
    </location>
</feature>
<keyword evidence="7" id="KW-0694">RNA-binding</keyword>
<evidence type="ECO:0000256" key="10">
    <source>
        <dbReference type="SAM" id="MobiDB-lite"/>
    </source>
</evidence>
<feature type="region of interest" description="Disordered" evidence="10">
    <location>
        <begin position="766"/>
        <end position="825"/>
    </location>
</feature>
<keyword evidence="5 14" id="KW-0347">Helicase</keyword>
<feature type="compositionally biased region" description="Polar residues" evidence="10">
    <location>
        <begin position="41"/>
        <end position="54"/>
    </location>
</feature>
<dbReference type="PROSITE" id="PS51195">
    <property type="entry name" value="Q_MOTIF"/>
    <property type="match status" value="1"/>
</dbReference>
<feature type="region of interest" description="Disordered" evidence="10">
    <location>
        <begin position="1"/>
        <end position="70"/>
    </location>
</feature>
<feature type="region of interest" description="Disordered" evidence="10">
    <location>
        <begin position="856"/>
        <end position="884"/>
    </location>
</feature>
<feature type="compositionally biased region" description="Acidic residues" evidence="10">
    <location>
        <begin position="801"/>
        <end position="817"/>
    </location>
</feature>
<dbReference type="Proteomes" id="UP000001396">
    <property type="component" value="Unassembled WGS sequence"/>
</dbReference>
<dbReference type="EMBL" id="ADBJ01000017">
    <property type="protein sequence ID" value="EFA83270.1"/>
    <property type="molecule type" value="Genomic_DNA"/>
</dbReference>
<gene>
    <name evidence="14" type="primary">helA</name>
    <name evidence="14" type="ORF">PPL_04060</name>
</gene>
<dbReference type="AlphaFoldDB" id="D3B5X2"/>
<dbReference type="GO" id="GO:0003723">
    <property type="term" value="F:RNA binding"/>
    <property type="evidence" value="ECO:0007669"/>
    <property type="project" value="UniProtKB-KW"/>
</dbReference>
<dbReference type="Pfam" id="PF00270">
    <property type="entry name" value="DEAD"/>
    <property type="match status" value="1"/>
</dbReference>
<dbReference type="GO" id="GO:0003724">
    <property type="term" value="F:RNA helicase activity"/>
    <property type="evidence" value="ECO:0007669"/>
    <property type="project" value="UniProtKB-EC"/>
</dbReference>
<keyword evidence="6" id="KW-0067">ATP-binding</keyword>
<evidence type="ECO:0000259" key="13">
    <source>
        <dbReference type="PROSITE" id="PS51195"/>
    </source>
</evidence>
<evidence type="ECO:0000256" key="3">
    <source>
        <dbReference type="ARBA" id="ARBA00022741"/>
    </source>
</evidence>
<feature type="domain" description="DEAD-box RNA helicase Q" evidence="13">
    <location>
        <begin position="257"/>
        <end position="285"/>
    </location>
</feature>
<dbReference type="GO" id="GO:0005730">
    <property type="term" value="C:nucleolus"/>
    <property type="evidence" value="ECO:0007669"/>
    <property type="project" value="UniProtKB-SubCell"/>
</dbReference>
<feature type="compositionally biased region" description="Low complexity" evidence="10">
    <location>
        <begin position="99"/>
        <end position="109"/>
    </location>
</feature>
<dbReference type="InterPro" id="IPR033517">
    <property type="entry name" value="DDX54/DBP10_DEAD-box_helicase"/>
</dbReference>
<feature type="compositionally biased region" description="Basic residues" evidence="10">
    <location>
        <begin position="921"/>
        <end position="935"/>
    </location>
</feature>
<comment type="caution">
    <text evidence="14">The sequence shown here is derived from an EMBL/GenBank/DDBJ whole genome shotgun (WGS) entry which is preliminary data.</text>
</comment>
<evidence type="ECO:0000256" key="9">
    <source>
        <dbReference type="PROSITE-ProRule" id="PRU00552"/>
    </source>
</evidence>
<dbReference type="GO" id="GO:0005829">
    <property type="term" value="C:cytosol"/>
    <property type="evidence" value="ECO:0007669"/>
    <property type="project" value="TreeGrafter"/>
</dbReference>
<dbReference type="Pfam" id="PF00271">
    <property type="entry name" value="Helicase_C"/>
    <property type="match status" value="1"/>
</dbReference>
<feature type="compositionally biased region" description="Low complexity" evidence="10">
    <location>
        <begin position="779"/>
        <end position="796"/>
    </location>
</feature>
<organism evidence="14 15">
    <name type="scientific">Heterostelium pallidum (strain ATCC 26659 / Pp 5 / PN500)</name>
    <name type="common">Cellular slime mold</name>
    <name type="synonym">Polysphondylium pallidum</name>
    <dbReference type="NCBI Taxonomy" id="670386"/>
    <lineage>
        <taxon>Eukaryota</taxon>
        <taxon>Amoebozoa</taxon>
        <taxon>Evosea</taxon>
        <taxon>Eumycetozoa</taxon>
        <taxon>Dictyostelia</taxon>
        <taxon>Acytosteliales</taxon>
        <taxon>Acytosteliaceae</taxon>
        <taxon>Heterostelium</taxon>
    </lineage>
</organism>
<feature type="compositionally biased region" description="Basic residues" evidence="10">
    <location>
        <begin position="1057"/>
        <end position="1070"/>
    </location>
</feature>
<dbReference type="PROSITE" id="PS51194">
    <property type="entry name" value="HELICASE_CTER"/>
    <property type="match status" value="1"/>
</dbReference>
<evidence type="ECO:0000313" key="14">
    <source>
        <dbReference type="EMBL" id="EFA83270.1"/>
    </source>
</evidence>
<evidence type="ECO:0000256" key="2">
    <source>
        <dbReference type="ARBA" id="ARBA00012552"/>
    </source>
</evidence>
<accession>D3B5X2</accession>
<feature type="region of interest" description="Disordered" evidence="10">
    <location>
        <begin position="906"/>
        <end position="949"/>
    </location>
</feature>
<dbReference type="PANTHER" id="PTHR47959:SF8">
    <property type="entry name" value="RNA HELICASE"/>
    <property type="match status" value="1"/>
</dbReference>
<protein>
    <recommendedName>
        <fullName evidence="2">RNA helicase</fullName>
        <ecNumber evidence="2">3.6.4.13</ecNumber>
    </recommendedName>
</protein>
<dbReference type="InterPro" id="IPR011545">
    <property type="entry name" value="DEAD/DEAH_box_helicase_dom"/>
</dbReference>
<keyword evidence="4" id="KW-0378">Hydrolase</keyword>
<evidence type="ECO:0000256" key="8">
    <source>
        <dbReference type="ARBA" id="ARBA00047984"/>
    </source>
</evidence>
<feature type="compositionally biased region" description="Acidic residues" evidence="10">
    <location>
        <begin position="140"/>
        <end position="186"/>
    </location>
</feature>
<proteinExistence type="inferred from homology"/>
<feature type="domain" description="Helicase ATP-binding" evidence="11">
    <location>
        <begin position="288"/>
        <end position="460"/>
    </location>
</feature>
<dbReference type="InterPro" id="IPR000629">
    <property type="entry name" value="RNA-helicase_DEAD-box_CS"/>
</dbReference>
<feature type="short sequence motif" description="Q motif" evidence="9">
    <location>
        <begin position="257"/>
        <end position="285"/>
    </location>
</feature>
<evidence type="ECO:0000259" key="11">
    <source>
        <dbReference type="PROSITE" id="PS51192"/>
    </source>
</evidence>
<dbReference type="CDD" id="cd18787">
    <property type="entry name" value="SF2_C_DEAD"/>
    <property type="match status" value="1"/>
</dbReference>